<keyword evidence="2" id="KW-1185">Reference proteome</keyword>
<protein>
    <submittedName>
        <fullName evidence="1">GAF domain-containing protein</fullName>
    </submittedName>
</protein>
<name>A0A1G6JCA1_9ACTN</name>
<dbReference type="PANTHER" id="PTHR43102:SF2">
    <property type="entry name" value="GAF DOMAIN-CONTAINING PROTEIN"/>
    <property type="match status" value="1"/>
</dbReference>
<evidence type="ECO:0000313" key="1">
    <source>
        <dbReference type="EMBL" id="SDC16320.1"/>
    </source>
</evidence>
<dbReference type="SUPFAM" id="SSF55781">
    <property type="entry name" value="GAF domain-like"/>
    <property type="match status" value="1"/>
</dbReference>
<dbReference type="STRING" id="1045774.SAMN05421872_101438"/>
<evidence type="ECO:0000313" key="2">
    <source>
        <dbReference type="Proteomes" id="UP000199034"/>
    </source>
</evidence>
<organism evidence="1 2">
    <name type="scientific">Nocardioides lianchengensis</name>
    <dbReference type="NCBI Taxonomy" id="1045774"/>
    <lineage>
        <taxon>Bacteria</taxon>
        <taxon>Bacillati</taxon>
        <taxon>Actinomycetota</taxon>
        <taxon>Actinomycetes</taxon>
        <taxon>Propionibacteriales</taxon>
        <taxon>Nocardioidaceae</taxon>
        <taxon>Nocardioides</taxon>
    </lineage>
</organism>
<accession>A0A1G6JCA1</accession>
<reference evidence="1 2" key="1">
    <citation type="submission" date="2016-10" db="EMBL/GenBank/DDBJ databases">
        <authorList>
            <person name="de Groot N.N."/>
        </authorList>
    </citation>
    <scope>NUCLEOTIDE SEQUENCE [LARGE SCALE GENOMIC DNA]</scope>
    <source>
        <strain evidence="1 2">CGMCC 4.6858</strain>
    </source>
</reference>
<sequence length="157" mass="16857">MDTTSENDAFEAGDGYTRRLREALGSRLSLLSVFVGDRQILLGADGLPEQLQGVREIPLVAGFCKHVKDTGAQLIVDDVRDETGIATHPLVVELGIEAYAGWHVTDESGRPVAVLCAMDDHPRAWSSGELLTLMELAHDCGSIVRGFAARAERGSAV</sequence>
<dbReference type="AlphaFoldDB" id="A0A1G6JCA1"/>
<dbReference type="RefSeq" id="WP_090850281.1">
    <property type="nucleotide sequence ID" value="NZ_FMZM01000001.1"/>
</dbReference>
<dbReference type="OrthoDB" id="118142at2"/>
<dbReference type="Proteomes" id="UP000199034">
    <property type="component" value="Unassembled WGS sequence"/>
</dbReference>
<proteinExistence type="predicted"/>
<dbReference type="EMBL" id="FMZM01000001">
    <property type="protein sequence ID" value="SDC16320.1"/>
    <property type="molecule type" value="Genomic_DNA"/>
</dbReference>
<dbReference type="PANTHER" id="PTHR43102">
    <property type="entry name" value="SLR1143 PROTEIN"/>
    <property type="match status" value="1"/>
</dbReference>
<dbReference type="InterPro" id="IPR029016">
    <property type="entry name" value="GAF-like_dom_sf"/>
</dbReference>
<dbReference type="Gene3D" id="3.30.450.40">
    <property type="match status" value="1"/>
</dbReference>
<gene>
    <name evidence="1" type="ORF">SAMN05421872_101438</name>
</gene>